<dbReference type="GO" id="GO:0015940">
    <property type="term" value="P:pantothenate biosynthetic process"/>
    <property type="evidence" value="ECO:0007669"/>
    <property type="project" value="InterPro"/>
</dbReference>
<sequence length="365" mass="40505">MTNTPPRVHVLGLGSIGSLVAHSLAEIPRRPPVTLLLHRLSLLEGYRRNECKLGLQTTDGKFVSHGGYDFEVLHNKGWHHASLNSDHSIDPITGQPNGIATGTIEHLIVCVKATQTVAALQSLGSRLNQNSTVMFLQNGAGMIEDVNKHLFQDPKLRPNYITGVISHGVTMNKPFDITHTGFAATSIGPVPRNEPSKSDPSKPTTSNSSSYLLDALPQVPRFKCRSYDWSSIFQIQLEKLSVNAFCNPLCALADSQNKYLFTIPDICRSLMREISSVVLAMPEFQGAPGVRQRFSPEVLEQTVMGIIERTRETTCSMVWDLRAGRETEIAYINGYWCRRGRELGVPTPINDELVARIEMRTKKSE</sequence>
<dbReference type="SUPFAM" id="SSF48179">
    <property type="entry name" value="6-phosphogluconate dehydrogenase C-terminal domain-like"/>
    <property type="match status" value="1"/>
</dbReference>
<comment type="similarity">
    <text evidence="1">Belongs to the ketopantoate reductase family.</text>
</comment>
<dbReference type="GO" id="GO:0050661">
    <property type="term" value="F:NADP binding"/>
    <property type="evidence" value="ECO:0007669"/>
    <property type="project" value="TreeGrafter"/>
</dbReference>
<keyword evidence="10" id="KW-1185">Reference proteome</keyword>
<dbReference type="EMBL" id="ML978067">
    <property type="protein sequence ID" value="KAF2018589.1"/>
    <property type="molecule type" value="Genomic_DNA"/>
</dbReference>
<dbReference type="Pfam" id="PF08546">
    <property type="entry name" value="ApbA_C"/>
    <property type="match status" value="1"/>
</dbReference>
<evidence type="ECO:0000256" key="3">
    <source>
        <dbReference type="ARBA" id="ARBA00022857"/>
    </source>
</evidence>
<protein>
    <recommendedName>
        <fullName evidence="2">2-dehydropantoate 2-reductase</fullName>
        <ecNumber evidence="2">1.1.1.169</ecNumber>
    </recommendedName>
    <alternativeName>
        <fullName evidence="5">Ketopantoate reductase</fullName>
    </alternativeName>
</protein>
<dbReference type="AlphaFoldDB" id="A0A6A5Y010"/>
<evidence type="ECO:0000259" key="8">
    <source>
        <dbReference type="Pfam" id="PF08546"/>
    </source>
</evidence>
<dbReference type="NCBIfam" id="TIGR00745">
    <property type="entry name" value="apbA_panE"/>
    <property type="match status" value="1"/>
</dbReference>
<dbReference type="InterPro" id="IPR013328">
    <property type="entry name" value="6PGD_dom2"/>
</dbReference>
<proteinExistence type="inferred from homology"/>
<dbReference type="InterPro" id="IPR013752">
    <property type="entry name" value="KPA_reductase"/>
</dbReference>
<dbReference type="SUPFAM" id="SSF51735">
    <property type="entry name" value="NAD(P)-binding Rossmann-fold domains"/>
    <property type="match status" value="1"/>
</dbReference>
<keyword evidence="3" id="KW-0521">NADP</keyword>
<dbReference type="InterPro" id="IPR003710">
    <property type="entry name" value="ApbA"/>
</dbReference>
<feature type="region of interest" description="Disordered" evidence="6">
    <location>
        <begin position="186"/>
        <end position="210"/>
    </location>
</feature>
<dbReference type="GO" id="GO:0005739">
    <property type="term" value="C:mitochondrion"/>
    <property type="evidence" value="ECO:0007669"/>
    <property type="project" value="TreeGrafter"/>
</dbReference>
<evidence type="ECO:0000259" key="7">
    <source>
        <dbReference type="Pfam" id="PF02558"/>
    </source>
</evidence>
<reference evidence="9" key="1">
    <citation type="journal article" date="2020" name="Stud. Mycol.">
        <title>101 Dothideomycetes genomes: a test case for predicting lifestyles and emergence of pathogens.</title>
        <authorList>
            <person name="Haridas S."/>
            <person name="Albert R."/>
            <person name="Binder M."/>
            <person name="Bloem J."/>
            <person name="Labutti K."/>
            <person name="Salamov A."/>
            <person name="Andreopoulos B."/>
            <person name="Baker S."/>
            <person name="Barry K."/>
            <person name="Bills G."/>
            <person name="Bluhm B."/>
            <person name="Cannon C."/>
            <person name="Castanera R."/>
            <person name="Culley D."/>
            <person name="Daum C."/>
            <person name="Ezra D."/>
            <person name="Gonzalez J."/>
            <person name="Henrissat B."/>
            <person name="Kuo A."/>
            <person name="Liang C."/>
            <person name="Lipzen A."/>
            <person name="Lutzoni F."/>
            <person name="Magnuson J."/>
            <person name="Mondo S."/>
            <person name="Nolan M."/>
            <person name="Ohm R."/>
            <person name="Pangilinan J."/>
            <person name="Park H.-J."/>
            <person name="Ramirez L."/>
            <person name="Alfaro M."/>
            <person name="Sun H."/>
            <person name="Tritt A."/>
            <person name="Yoshinaga Y."/>
            <person name="Zwiers L.-H."/>
            <person name="Turgeon B."/>
            <person name="Goodwin S."/>
            <person name="Spatafora J."/>
            <person name="Crous P."/>
            <person name="Grigoriev I."/>
        </authorList>
    </citation>
    <scope>NUCLEOTIDE SEQUENCE</scope>
    <source>
        <strain evidence="9">CBS 175.79</strain>
    </source>
</reference>
<name>A0A6A5Y010_9PLEO</name>
<feature type="domain" description="Ketopantoate reductase N-terminal" evidence="7">
    <location>
        <begin position="8"/>
        <end position="191"/>
    </location>
</feature>
<dbReference type="PANTHER" id="PTHR43765">
    <property type="entry name" value="2-DEHYDROPANTOATE 2-REDUCTASE-RELATED"/>
    <property type="match status" value="1"/>
</dbReference>
<evidence type="ECO:0000256" key="1">
    <source>
        <dbReference type="ARBA" id="ARBA00007870"/>
    </source>
</evidence>
<dbReference type="InterPro" id="IPR008927">
    <property type="entry name" value="6-PGluconate_DH-like_C_sf"/>
</dbReference>
<evidence type="ECO:0000256" key="5">
    <source>
        <dbReference type="ARBA" id="ARBA00032024"/>
    </source>
</evidence>
<evidence type="ECO:0000256" key="2">
    <source>
        <dbReference type="ARBA" id="ARBA00013014"/>
    </source>
</evidence>
<dbReference type="OrthoDB" id="73846at2759"/>
<evidence type="ECO:0000256" key="6">
    <source>
        <dbReference type="SAM" id="MobiDB-lite"/>
    </source>
</evidence>
<dbReference type="EC" id="1.1.1.169" evidence="2"/>
<dbReference type="Gene3D" id="3.40.50.720">
    <property type="entry name" value="NAD(P)-binding Rossmann-like Domain"/>
    <property type="match status" value="1"/>
</dbReference>
<dbReference type="GO" id="GO:0008677">
    <property type="term" value="F:2-dehydropantoate 2-reductase activity"/>
    <property type="evidence" value="ECO:0007669"/>
    <property type="project" value="UniProtKB-EC"/>
</dbReference>
<dbReference type="InterPro" id="IPR050838">
    <property type="entry name" value="Ketopantoate_reductase"/>
</dbReference>
<feature type="domain" description="Ketopantoate reductase C-terminal" evidence="8">
    <location>
        <begin position="232"/>
        <end position="358"/>
    </location>
</feature>
<dbReference type="Proteomes" id="UP000799778">
    <property type="component" value="Unassembled WGS sequence"/>
</dbReference>
<dbReference type="GeneID" id="54287229"/>
<feature type="compositionally biased region" description="Low complexity" evidence="6">
    <location>
        <begin position="201"/>
        <end position="210"/>
    </location>
</feature>
<accession>A0A6A5Y010</accession>
<dbReference type="InterPro" id="IPR036291">
    <property type="entry name" value="NAD(P)-bd_dom_sf"/>
</dbReference>
<dbReference type="PANTHER" id="PTHR43765:SF2">
    <property type="entry name" value="2-DEHYDROPANTOATE 2-REDUCTASE"/>
    <property type="match status" value="1"/>
</dbReference>
<organism evidence="9 10">
    <name type="scientific">Aaosphaeria arxii CBS 175.79</name>
    <dbReference type="NCBI Taxonomy" id="1450172"/>
    <lineage>
        <taxon>Eukaryota</taxon>
        <taxon>Fungi</taxon>
        <taxon>Dikarya</taxon>
        <taxon>Ascomycota</taxon>
        <taxon>Pezizomycotina</taxon>
        <taxon>Dothideomycetes</taxon>
        <taxon>Pleosporomycetidae</taxon>
        <taxon>Pleosporales</taxon>
        <taxon>Pleosporales incertae sedis</taxon>
        <taxon>Aaosphaeria</taxon>
    </lineage>
</organism>
<evidence type="ECO:0000313" key="9">
    <source>
        <dbReference type="EMBL" id="KAF2018589.1"/>
    </source>
</evidence>
<gene>
    <name evidence="9" type="ORF">BU24DRAFT_430786</name>
</gene>
<evidence type="ECO:0000256" key="4">
    <source>
        <dbReference type="ARBA" id="ARBA00023002"/>
    </source>
</evidence>
<dbReference type="Gene3D" id="1.10.1040.10">
    <property type="entry name" value="N-(1-d-carboxylethyl)-l-norvaline Dehydrogenase, domain 2"/>
    <property type="match status" value="1"/>
</dbReference>
<dbReference type="RefSeq" id="XP_033386928.1">
    <property type="nucleotide sequence ID" value="XM_033529832.1"/>
</dbReference>
<dbReference type="InterPro" id="IPR013332">
    <property type="entry name" value="KPR_N"/>
</dbReference>
<keyword evidence="4" id="KW-0560">Oxidoreductase</keyword>
<evidence type="ECO:0000313" key="10">
    <source>
        <dbReference type="Proteomes" id="UP000799778"/>
    </source>
</evidence>
<dbReference type="Pfam" id="PF02558">
    <property type="entry name" value="ApbA"/>
    <property type="match status" value="1"/>
</dbReference>